<dbReference type="InterPro" id="IPR002934">
    <property type="entry name" value="Polymerase_NTP_transf_dom"/>
</dbReference>
<keyword evidence="1" id="KW-0808">Transferase</keyword>
<protein>
    <submittedName>
        <fullName evidence="4">Ribonuclease III domain family protein</fullName>
    </submittedName>
</protein>
<dbReference type="AlphaFoldDB" id="A0A254UN49"/>
<dbReference type="VEuPathDB" id="FungiDB:An11g07290"/>
<evidence type="ECO:0000259" key="3">
    <source>
        <dbReference type="Pfam" id="PF13427"/>
    </source>
</evidence>
<dbReference type="VEuPathDB" id="FungiDB:ASPNIDRAFT2_1147150"/>
<dbReference type="eggNOG" id="ENOG502SHHH">
    <property type="taxonomic scope" value="Eukaryota"/>
</dbReference>
<dbReference type="InterPro" id="IPR025184">
    <property type="entry name" value="AadA_C"/>
</dbReference>
<dbReference type="VEuPathDB" id="FungiDB:ATCC64974_92680"/>
<gene>
    <name evidence="4" type="ORF">CAN33_0031565</name>
</gene>
<evidence type="ECO:0000313" key="5">
    <source>
        <dbReference type="Proteomes" id="UP000197666"/>
    </source>
</evidence>
<reference evidence="5" key="1">
    <citation type="submission" date="2018-10" db="EMBL/GenBank/DDBJ databases">
        <title>FDA dAtabase for Regulatory Grade micrObial Sequences (FDA-ARGOS): Supporting development and validation of Infectious Disease Dx tests.</title>
        <authorList>
            <person name="Kerrigan L."/>
            <person name="Tallon L."/>
            <person name="Sadzewicz L."/>
            <person name="Sengamalay N."/>
            <person name="Ott S."/>
            <person name="Godinez A."/>
            <person name="Nagaraj S."/>
            <person name="Vavikolanu K."/>
            <person name="Nadendla S."/>
            <person name="George J."/>
            <person name="Sichtig H."/>
        </authorList>
    </citation>
    <scope>NUCLEOTIDE SEQUENCE [LARGE SCALE GENOMIC DNA]</scope>
    <source>
        <strain evidence="5">FDAARGOS_311</strain>
    </source>
</reference>
<evidence type="ECO:0000259" key="2">
    <source>
        <dbReference type="Pfam" id="PF01909"/>
    </source>
</evidence>
<proteinExistence type="predicted"/>
<organism evidence="4 5">
    <name type="scientific">Aspergillus niger</name>
    <dbReference type="NCBI Taxonomy" id="5061"/>
    <lineage>
        <taxon>Eukaryota</taxon>
        <taxon>Fungi</taxon>
        <taxon>Dikarya</taxon>
        <taxon>Ascomycota</taxon>
        <taxon>Pezizomycotina</taxon>
        <taxon>Eurotiomycetes</taxon>
        <taxon>Eurotiomycetidae</taxon>
        <taxon>Eurotiales</taxon>
        <taxon>Aspergillaceae</taxon>
        <taxon>Aspergillus</taxon>
        <taxon>Aspergillus subgen. Circumdati</taxon>
    </lineage>
</organism>
<dbReference type="InterPro" id="IPR043519">
    <property type="entry name" value="NT_sf"/>
</dbReference>
<dbReference type="Gene3D" id="3.30.460.10">
    <property type="entry name" value="Beta Polymerase, domain 2"/>
    <property type="match status" value="1"/>
</dbReference>
<dbReference type="SUPFAM" id="SSF81301">
    <property type="entry name" value="Nucleotidyltransferase"/>
    <property type="match status" value="1"/>
</dbReference>
<name>A0A254UN49_ASPNG</name>
<evidence type="ECO:0000256" key="1">
    <source>
        <dbReference type="ARBA" id="ARBA00022679"/>
    </source>
</evidence>
<feature type="domain" description="Adenylyltransferase AadA C-terminal" evidence="3">
    <location>
        <begin position="151"/>
        <end position="209"/>
    </location>
</feature>
<sequence>MGNNLPEDVEAYLKELVKRLTEYLKDQLVGVYLFGSASYGAYESGLSDLDVQAIVKNPLDTVDKQAVISCINQDALPCPATKLEFVVYAQDAVNPASRHPCFELNLNTGPHQSDYICLDPASEASHWFLLDIAMGRELGRNLYGLDKTDAFSALPRRWILEAITNSLYWHQANELNSANSVLNACRGWRYIITGEFSSKLDGAKWAIQQQGCPDVVNRAIAARKAGESLPTAQVVTLYDIVIKANLRACPIYGST</sequence>
<dbReference type="Pfam" id="PF01909">
    <property type="entry name" value="NTP_transf_2"/>
    <property type="match status" value="1"/>
</dbReference>
<dbReference type="Pfam" id="PF13427">
    <property type="entry name" value="AadA_C"/>
    <property type="match status" value="1"/>
</dbReference>
<dbReference type="CDD" id="cd05403">
    <property type="entry name" value="NT_KNTase_like"/>
    <property type="match status" value="1"/>
</dbReference>
<dbReference type="VEuPathDB" id="FungiDB:M747DRAFT_298772"/>
<evidence type="ECO:0000313" key="4">
    <source>
        <dbReference type="EMBL" id="TPR04804.1"/>
    </source>
</evidence>
<comment type="caution">
    <text evidence="4">The sequence shown here is derived from an EMBL/GenBank/DDBJ whole genome shotgun (WGS) entry which is preliminary data.</text>
</comment>
<dbReference type="Proteomes" id="UP000197666">
    <property type="component" value="Unassembled WGS sequence"/>
</dbReference>
<dbReference type="EMBL" id="NKJJ02000002">
    <property type="protein sequence ID" value="TPR04804.1"/>
    <property type="molecule type" value="Genomic_DNA"/>
</dbReference>
<dbReference type="GO" id="GO:0016779">
    <property type="term" value="F:nucleotidyltransferase activity"/>
    <property type="evidence" value="ECO:0007669"/>
    <property type="project" value="InterPro"/>
</dbReference>
<accession>A0A254UN49</accession>
<feature type="domain" description="Polymerase nucleotidyl transferase" evidence="2">
    <location>
        <begin position="14"/>
        <end position="60"/>
    </location>
</feature>